<dbReference type="RefSeq" id="WP_139377521.1">
    <property type="nucleotide sequence ID" value="NZ_FUYR01000006.1"/>
</dbReference>
<keyword evidence="4" id="KW-1185">Reference proteome</keyword>
<protein>
    <submittedName>
        <fullName evidence="3">Uncharacterized protein</fullName>
    </submittedName>
</protein>
<dbReference type="OrthoDB" id="9903960at2"/>
<dbReference type="Proteomes" id="UP000189981">
    <property type="component" value="Unassembled WGS sequence"/>
</dbReference>
<feature type="signal peptide" evidence="2">
    <location>
        <begin position="1"/>
        <end position="21"/>
    </location>
</feature>
<evidence type="ECO:0000313" key="4">
    <source>
        <dbReference type="Proteomes" id="UP000189981"/>
    </source>
</evidence>
<feature type="region of interest" description="Disordered" evidence="1">
    <location>
        <begin position="87"/>
        <end position="145"/>
    </location>
</feature>
<name>A0A1T5F8F8_9SPHI</name>
<gene>
    <name evidence="3" type="ORF">SAMN05661099_3519</name>
</gene>
<dbReference type="STRING" id="572036.SAMN05661099_3519"/>
<dbReference type="EMBL" id="FUYR01000006">
    <property type="protein sequence ID" value="SKB92437.1"/>
    <property type="molecule type" value="Genomic_DNA"/>
</dbReference>
<sequence>MKKILIILALFAASGTMSTQAQYRQTPTVWGANDNTVYRDDRGEYRWEMRERRVWIPEYRTRGILGVGGRTIPGHYEMRNERVKVYLNGGNGKKGKKGHPHGMPPGQRKKIDGRYDERYDSRDRRYDDRDRRYDDRDDRRYDDRY</sequence>
<proteinExistence type="predicted"/>
<feature type="compositionally biased region" description="Basic and acidic residues" evidence="1">
    <location>
        <begin position="109"/>
        <end position="145"/>
    </location>
</feature>
<reference evidence="4" key="1">
    <citation type="submission" date="2017-02" db="EMBL/GenBank/DDBJ databases">
        <authorList>
            <person name="Varghese N."/>
            <person name="Submissions S."/>
        </authorList>
    </citation>
    <scope>NUCLEOTIDE SEQUENCE [LARGE SCALE GENOMIC DNA]</scope>
    <source>
        <strain evidence="4">DSM 22385</strain>
    </source>
</reference>
<evidence type="ECO:0000313" key="3">
    <source>
        <dbReference type="EMBL" id="SKB92437.1"/>
    </source>
</evidence>
<evidence type="ECO:0000256" key="2">
    <source>
        <dbReference type="SAM" id="SignalP"/>
    </source>
</evidence>
<keyword evidence="2" id="KW-0732">Signal</keyword>
<evidence type="ECO:0000256" key="1">
    <source>
        <dbReference type="SAM" id="MobiDB-lite"/>
    </source>
</evidence>
<organism evidence="3 4">
    <name type="scientific">Daejeonella lutea</name>
    <dbReference type="NCBI Taxonomy" id="572036"/>
    <lineage>
        <taxon>Bacteria</taxon>
        <taxon>Pseudomonadati</taxon>
        <taxon>Bacteroidota</taxon>
        <taxon>Sphingobacteriia</taxon>
        <taxon>Sphingobacteriales</taxon>
        <taxon>Sphingobacteriaceae</taxon>
        <taxon>Daejeonella</taxon>
    </lineage>
</organism>
<feature type="chain" id="PRO_5012482217" evidence="2">
    <location>
        <begin position="22"/>
        <end position="145"/>
    </location>
</feature>
<dbReference type="AlphaFoldDB" id="A0A1T5F8F8"/>
<accession>A0A1T5F8F8</accession>